<dbReference type="EMBL" id="FXTP01000010">
    <property type="protein sequence ID" value="SMO78661.1"/>
    <property type="molecule type" value="Genomic_DNA"/>
</dbReference>
<evidence type="ECO:0008006" key="4">
    <source>
        <dbReference type="Google" id="ProtNLM"/>
    </source>
</evidence>
<feature type="signal peptide" evidence="1">
    <location>
        <begin position="1"/>
        <end position="19"/>
    </location>
</feature>
<evidence type="ECO:0000313" key="2">
    <source>
        <dbReference type="EMBL" id="SMO78661.1"/>
    </source>
</evidence>
<evidence type="ECO:0000313" key="3">
    <source>
        <dbReference type="Proteomes" id="UP000317557"/>
    </source>
</evidence>
<sequence>MIRYLAIVLVLLICENVNAQENFIYDKVYNPENIYVVDDSLVLIADLSRVDEELCLVNIYTEHNIGCTRIGYGPGEFSGNVTSILIDQLTREIIIWDGGNQRISTFSSSMELLKESPPAGGFSGGLFAFPLKNGKQLVLRMNRDSFAEIVDENSNSIEFIIENESELLHPIRDNFLLKQGEFATESAKNSIVYVSKYSSTVIKISEDGVDFITLGKPNIPFPEREQEDGLSIPSAHKYITSSLDVSIAERNVYVLHSGKKTSYNEGFWYLIRGRILELQDKLEKGKVLLVYNLNDGSFERSIELPFEAKKAKVYNNKVYALHETKGGPVITVLSLEEL</sequence>
<dbReference type="AlphaFoldDB" id="A0A521E5L1"/>
<dbReference type="Proteomes" id="UP000317557">
    <property type="component" value="Unassembled WGS sequence"/>
</dbReference>
<keyword evidence="1" id="KW-0732">Signal</keyword>
<reference evidence="2 3" key="1">
    <citation type="submission" date="2017-05" db="EMBL/GenBank/DDBJ databases">
        <authorList>
            <person name="Varghese N."/>
            <person name="Submissions S."/>
        </authorList>
    </citation>
    <scope>NUCLEOTIDE SEQUENCE [LARGE SCALE GENOMIC DNA]</scope>
    <source>
        <strain evidence="2 3">DSM 21985</strain>
    </source>
</reference>
<keyword evidence="3" id="KW-1185">Reference proteome</keyword>
<dbReference type="RefSeq" id="WP_142454950.1">
    <property type="nucleotide sequence ID" value="NZ_FXTP01000010.1"/>
</dbReference>
<accession>A0A521E5L1</accession>
<gene>
    <name evidence="2" type="ORF">SAMN06265219_110136</name>
</gene>
<protein>
    <recommendedName>
        <fullName evidence="4">6-bladed beta-propeller protein</fullName>
    </recommendedName>
</protein>
<evidence type="ECO:0000256" key="1">
    <source>
        <dbReference type="SAM" id="SignalP"/>
    </source>
</evidence>
<organism evidence="2 3">
    <name type="scientific">Gracilimonas mengyeensis</name>
    <dbReference type="NCBI Taxonomy" id="1302730"/>
    <lineage>
        <taxon>Bacteria</taxon>
        <taxon>Pseudomonadati</taxon>
        <taxon>Balneolota</taxon>
        <taxon>Balneolia</taxon>
        <taxon>Balneolales</taxon>
        <taxon>Balneolaceae</taxon>
        <taxon>Gracilimonas</taxon>
    </lineage>
</organism>
<feature type="chain" id="PRO_5022022672" description="6-bladed beta-propeller protein" evidence="1">
    <location>
        <begin position="20"/>
        <end position="338"/>
    </location>
</feature>
<name>A0A521E5L1_9BACT</name>
<proteinExistence type="predicted"/>